<evidence type="ECO:0000256" key="8">
    <source>
        <dbReference type="RuleBase" id="RU000461"/>
    </source>
</evidence>
<comment type="cofactor">
    <cofactor evidence="7">
        <name>heme</name>
        <dbReference type="ChEBI" id="CHEBI:30413"/>
    </cofactor>
</comment>
<evidence type="ECO:0000256" key="4">
    <source>
        <dbReference type="ARBA" id="ARBA00023002"/>
    </source>
</evidence>
<evidence type="ECO:0000256" key="1">
    <source>
        <dbReference type="ARBA" id="ARBA00010617"/>
    </source>
</evidence>
<dbReference type="PROSITE" id="PS00086">
    <property type="entry name" value="CYTOCHROME_P450"/>
    <property type="match status" value="1"/>
</dbReference>
<dbReference type="PANTHER" id="PTHR24291">
    <property type="entry name" value="CYTOCHROME P450 FAMILY 4"/>
    <property type="match status" value="1"/>
</dbReference>
<dbReference type="InterPro" id="IPR050196">
    <property type="entry name" value="Cytochrome_P450_Monoox"/>
</dbReference>
<name>A0AAX3WMC7_METEX</name>
<proteinExistence type="inferred from homology"/>
<evidence type="ECO:0000256" key="7">
    <source>
        <dbReference type="PIRSR" id="PIRSR602401-1"/>
    </source>
</evidence>
<dbReference type="InterPro" id="IPR001128">
    <property type="entry name" value="Cyt_P450"/>
</dbReference>
<dbReference type="Pfam" id="PF00067">
    <property type="entry name" value="p450"/>
    <property type="match status" value="1"/>
</dbReference>
<feature type="binding site" description="axial binding residue" evidence="7">
    <location>
        <position position="406"/>
    </location>
    <ligand>
        <name>heme</name>
        <dbReference type="ChEBI" id="CHEBI:30413"/>
    </ligand>
    <ligandPart>
        <name>Fe</name>
        <dbReference type="ChEBI" id="CHEBI:18248"/>
    </ligandPart>
</feature>
<keyword evidence="2 7" id="KW-0349">Heme</keyword>
<dbReference type="InterPro" id="IPR036396">
    <property type="entry name" value="Cyt_P450_sf"/>
</dbReference>
<evidence type="ECO:0000256" key="2">
    <source>
        <dbReference type="ARBA" id="ARBA00022617"/>
    </source>
</evidence>
<dbReference type="RefSeq" id="WP_056117838.1">
    <property type="nucleotide sequence ID" value="NZ_CP073633.1"/>
</dbReference>
<keyword evidence="3 7" id="KW-0479">Metal-binding</keyword>
<evidence type="ECO:0000313" key="9">
    <source>
        <dbReference type="EMBL" id="WHQ71342.1"/>
    </source>
</evidence>
<dbReference type="AlphaFoldDB" id="A0AAX3WMC7"/>
<dbReference type="InterPro" id="IPR017972">
    <property type="entry name" value="Cyt_P450_CS"/>
</dbReference>
<dbReference type="InterPro" id="IPR002401">
    <property type="entry name" value="Cyt_P450_E_grp-I"/>
</dbReference>
<keyword evidence="4 8" id="KW-0560">Oxidoreductase</keyword>
<gene>
    <name evidence="9" type="ORF">KEC54_07170</name>
</gene>
<dbReference type="PRINTS" id="PR00463">
    <property type="entry name" value="EP450I"/>
</dbReference>
<dbReference type="GO" id="GO:0004497">
    <property type="term" value="F:monooxygenase activity"/>
    <property type="evidence" value="ECO:0007669"/>
    <property type="project" value="UniProtKB-KW"/>
</dbReference>
<keyword evidence="6 8" id="KW-0503">Monooxygenase</keyword>
<dbReference type="GO" id="GO:0016705">
    <property type="term" value="F:oxidoreductase activity, acting on paired donors, with incorporation or reduction of molecular oxygen"/>
    <property type="evidence" value="ECO:0007669"/>
    <property type="project" value="InterPro"/>
</dbReference>
<protein>
    <submittedName>
        <fullName evidence="9">Cytochrome P450</fullName>
    </submittedName>
</protein>
<sequence length="459" mass="50202">MDMQAPPGHAAPRLVPPVPVPPEKELPTLRFIAAMRVNGIACWPASAYEAPLRRRRLLGRTRFTVSDPDLVRRVLVDNAANYARTPITIRMLRPMLGDGLLISEGTAWRHQRRALAPAFTPRAVETLVPHILSASDEAVAALEGPAARGPVDLFAALQRLALEIAGRTMFSVGMARHGDRLRGFLEAYAARLGRPHLTDLVVPLRFATPLDRARARFRRDWVTFLDEVIADRDEGQSGRQVGGHGGGEARDLLDLLRAARDPETGRGFSHEELRDQVATMILAGHETTAVTLLWACTLLALAPETQGAVAAESASADKPFTRAVIEETMRLYPPAFVLARRALGPDELAGEAVRSGDSVTISPWLLHRHRKLWRDPDAFDPSRFLPGAPPVPRFAYLPFGAGPRVCIGAAFALTEATLALSRIVGHFRIERADARPVLPAAVVTTQPDHAPAFRLTRRV</sequence>
<dbReference type="GO" id="GO:0020037">
    <property type="term" value="F:heme binding"/>
    <property type="evidence" value="ECO:0007669"/>
    <property type="project" value="InterPro"/>
</dbReference>
<comment type="similarity">
    <text evidence="1 8">Belongs to the cytochrome P450 family.</text>
</comment>
<evidence type="ECO:0000313" key="10">
    <source>
        <dbReference type="Proteomes" id="UP001223720"/>
    </source>
</evidence>
<accession>A0AAX3WMC7</accession>
<evidence type="ECO:0000256" key="6">
    <source>
        <dbReference type="ARBA" id="ARBA00023033"/>
    </source>
</evidence>
<dbReference type="PANTHER" id="PTHR24291:SF50">
    <property type="entry name" value="BIFUNCTIONAL ALBAFLAVENONE MONOOXYGENASE_TERPENE SYNTHASE"/>
    <property type="match status" value="1"/>
</dbReference>
<reference evidence="9" key="1">
    <citation type="journal article" date="2022" name="Biotechnol. Bioprocess Eng.">
        <title>Pan-genome Analysis Reveals Comparative Genomic Features of Central Metabolic Pathways in Methylorubrum extorquens.</title>
        <authorList>
            <person name="Lee G.M."/>
            <person name="Scott-Nevros Z.K."/>
            <person name="Lee S.-M."/>
            <person name="Kim D."/>
        </authorList>
    </citation>
    <scope>NUCLEOTIDE SEQUENCE</scope>
    <source>
        <strain evidence="9">ATCC 55366</strain>
    </source>
</reference>
<organism evidence="9 10">
    <name type="scientific">Methylorubrum extorquens</name>
    <name type="common">Methylobacterium dichloromethanicum</name>
    <name type="synonym">Methylobacterium extorquens</name>
    <dbReference type="NCBI Taxonomy" id="408"/>
    <lineage>
        <taxon>Bacteria</taxon>
        <taxon>Pseudomonadati</taxon>
        <taxon>Pseudomonadota</taxon>
        <taxon>Alphaproteobacteria</taxon>
        <taxon>Hyphomicrobiales</taxon>
        <taxon>Methylobacteriaceae</taxon>
        <taxon>Methylorubrum</taxon>
    </lineage>
</organism>
<dbReference type="Proteomes" id="UP001223720">
    <property type="component" value="Chromosome"/>
</dbReference>
<dbReference type="EMBL" id="CP073633">
    <property type="protein sequence ID" value="WHQ71342.1"/>
    <property type="molecule type" value="Genomic_DNA"/>
</dbReference>
<dbReference type="GO" id="GO:0005506">
    <property type="term" value="F:iron ion binding"/>
    <property type="evidence" value="ECO:0007669"/>
    <property type="project" value="InterPro"/>
</dbReference>
<dbReference type="Gene3D" id="1.10.630.10">
    <property type="entry name" value="Cytochrome P450"/>
    <property type="match status" value="1"/>
</dbReference>
<dbReference type="PRINTS" id="PR00385">
    <property type="entry name" value="P450"/>
</dbReference>
<dbReference type="SUPFAM" id="SSF48264">
    <property type="entry name" value="Cytochrome P450"/>
    <property type="match status" value="1"/>
</dbReference>
<evidence type="ECO:0000256" key="5">
    <source>
        <dbReference type="ARBA" id="ARBA00023004"/>
    </source>
</evidence>
<evidence type="ECO:0000256" key="3">
    <source>
        <dbReference type="ARBA" id="ARBA00022723"/>
    </source>
</evidence>
<keyword evidence="5 7" id="KW-0408">Iron</keyword>